<protein>
    <submittedName>
        <fullName evidence="5">Ankyrin repeat protein</fullName>
    </submittedName>
</protein>
<dbReference type="SMART" id="SM00248">
    <property type="entry name" value="ANK"/>
    <property type="match status" value="5"/>
</dbReference>
<dbReference type="AlphaFoldDB" id="A0A1U7NTD9"/>
<reference evidence="5 6" key="1">
    <citation type="submission" date="2017-01" db="EMBL/GenBank/DDBJ databases">
        <title>Genome Analysis of Deinococcus marmoris KOPRI26562.</title>
        <authorList>
            <person name="Kim J.H."/>
            <person name="Oh H.-M."/>
        </authorList>
    </citation>
    <scope>NUCLEOTIDE SEQUENCE [LARGE SCALE GENOMIC DNA]</scope>
    <source>
        <strain evidence="5 6">KOPRI26562</strain>
    </source>
</reference>
<dbReference type="STRING" id="249408.BOO71_0012667"/>
<keyword evidence="4" id="KW-0732">Signal</keyword>
<evidence type="ECO:0000256" key="2">
    <source>
        <dbReference type="ARBA" id="ARBA00023043"/>
    </source>
</evidence>
<dbReference type="Proteomes" id="UP000186607">
    <property type="component" value="Unassembled WGS sequence"/>
</dbReference>
<evidence type="ECO:0000256" key="4">
    <source>
        <dbReference type="SAM" id="SignalP"/>
    </source>
</evidence>
<comment type="caution">
    <text evidence="5">The sequence shown here is derived from an EMBL/GenBank/DDBJ whole genome shotgun (WGS) entry which is preliminary data.</text>
</comment>
<evidence type="ECO:0000313" key="5">
    <source>
        <dbReference type="EMBL" id="OLV16182.1"/>
    </source>
</evidence>
<feature type="repeat" description="ANK" evidence="3">
    <location>
        <begin position="78"/>
        <end position="110"/>
    </location>
</feature>
<name>A0A1U7NTD9_9DEIO</name>
<evidence type="ECO:0000313" key="6">
    <source>
        <dbReference type="Proteomes" id="UP000186607"/>
    </source>
</evidence>
<organism evidence="5 6">
    <name type="scientific">Deinococcus marmoris</name>
    <dbReference type="NCBI Taxonomy" id="249408"/>
    <lineage>
        <taxon>Bacteria</taxon>
        <taxon>Thermotogati</taxon>
        <taxon>Deinococcota</taxon>
        <taxon>Deinococci</taxon>
        <taxon>Deinococcales</taxon>
        <taxon>Deinococcaceae</taxon>
        <taxon>Deinococcus</taxon>
    </lineage>
</organism>
<dbReference type="SUPFAM" id="SSF48403">
    <property type="entry name" value="Ankyrin repeat"/>
    <property type="match status" value="1"/>
</dbReference>
<dbReference type="Gene3D" id="1.25.40.20">
    <property type="entry name" value="Ankyrin repeat-containing domain"/>
    <property type="match status" value="3"/>
</dbReference>
<feature type="signal peptide" evidence="4">
    <location>
        <begin position="1"/>
        <end position="27"/>
    </location>
</feature>
<dbReference type="Pfam" id="PF12796">
    <property type="entry name" value="Ank_2"/>
    <property type="match status" value="2"/>
</dbReference>
<keyword evidence="1" id="KW-0677">Repeat</keyword>
<evidence type="ECO:0000256" key="3">
    <source>
        <dbReference type="PROSITE-ProRule" id="PRU00023"/>
    </source>
</evidence>
<gene>
    <name evidence="5" type="ORF">BOO71_0012667</name>
</gene>
<keyword evidence="6" id="KW-1185">Reference proteome</keyword>
<feature type="chain" id="PRO_5010524557" evidence="4">
    <location>
        <begin position="28"/>
        <end position="238"/>
    </location>
</feature>
<dbReference type="EMBL" id="MSTI01000152">
    <property type="protein sequence ID" value="OLV16182.1"/>
    <property type="molecule type" value="Genomic_DNA"/>
</dbReference>
<sequence>MRDVKKLSRGVILGLALLGSFSPSPMASALGVKGSAVTTTAQKSKLNAQLLQAAEQGNLEQLQTLLKAGASASAADGSGRTALTWAAKGDHVAVARALIAAGADPDPQDDQRNNALLVTGETGSVAMLREVLKAKPDLTRTNRYGGTALIPAADRGHLPYVSEILKTTKIDVNHVNNLGWTALLEAVILGDGGRAHTGIVHELLAHGADRKIADREGVTPLQHARQRGYSEMVKLLEK</sequence>
<dbReference type="PROSITE" id="PS50088">
    <property type="entry name" value="ANK_REPEAT"/>
    <property type="match status" value="2"/>
</dbReference>
<evidence type="ECO:0000256" key="1">
    <source>
        <dbReference type="ARBA" id="ARBA00022737"/>
    </source>
</evidence>
<keyword evidence="2 3" id="KW-0040">ANK repeat</keyword>
<proteinExistence type="predicted"/>
<accession>A0A1U7NTD9</accession>
<dbReference type="InterPro" id="IPR002110">
    <property type="entry name" value="Ankyrin_rpt"/>
</dbReference>
<dbReference type="PROSITE" id="PS50297">
    <property type="entry name" value="ANK_REP_REGION"/>
    <property type="match status" value="2"/>
</dbReference>
<feature type="repeat" description="ANK" evidence="3">
    <location>
        <begin position="216"/>
        <end position="238"/>
    </location>
</feature>
<dbReference type="PANTHER" id="PTHR24171">
    <property type="entry name" value="ANKYRIN REPEAT DOMAIN-CONTAINING PROTEIN 39-RELATED"/>
    <property type="match status" value="1"/>
</dbReference>
<dbReference type="InterPro" id="IPR036770">
    <property type="entry name" value="Ankyrin_rpt-contain_sf"/>
</dbReference>